<protein>
    <submittedName>
        <fullName evidence="2">Dioxygenase</fullName>
    </submittedName>
</protein>
<evidence type="ECO:0000259" key="1">
    <source>
        <dbReference type="Pfam" id="PF13577"/>
    </source>
</evidence>
<dbReference type="SUPFAM" id="SSF54427">
    <property type="entry name" value="NTF2-like"/>
    <property type="match status" value="1"/>
</dbReference>
<dbReference type="GO" id="GO:0051213">
    <property type="term" value="F:dioxygenase activity"/>
    <property type="evidence" value="ECO:0007669"/>
    <property type="project" value="UniProtKB-KW"/>
</dbReference>
<dbReference type="Pfam" id="PF13577">
    <property type="entry name" value="SnoaL_4"/>
    <property type="match status" value="1"/>
</dbReference>
<dbReference type="EMBL" id="JYHV01000017">
    <property type="protein sequence ID" value="KJH82077.1"/>
    <property type="molecule type" value="Genomic_DNA"/>
</dbReference>
<gene>
    <name evidence="2" type="ORF">UF78_10755</name>
</gene>
<proteinExistence type="predicted"/>
<dbReference type="AlphaFoldDB" id="A0A0D9AMV9"/>
<comment type="caution">
    <text evidence="2">The sequence shown here is derived from an EMBL/GenBank/DDBJ whole genome shotgun (WGS) entry which is preliminary data.</text>
</comment>
<dbReference type="InterPro" id="IPR037401">
    <property type="entry name" value="SnoaL-like"/>
</dbReference>
<name>A0A0D9AMV9_STUST</name>
<keyword evidence="2" id="KW-0223">Dioxygenase</keyword>
<sequence>MTDSTNQRDLVARLDAERAIHRLHATYIHRLDNGDFEGVAEVLKHAVIHVLGNEASTVEGLLVFFNAGLQVHGDGTPRTWHSITNQLIDVDPSGERASSASYYTVHQQVDGFPLQPICTGKYLDQFERSDGEWRFTRREVTLRFAGGLQHHVKGAQRDAVAQTA</sequence>
<accession>A0A0D9AMV9</accession>
<reference evidence="2 3" key="1">
    <citation type="submission" date="2015-02" db="EMBL/GenBank/DDBJ databases">
        <title>Draft genome sequence of Pseudomonas stutzeri NT0128 isolated from wheat (Triticum turgidum) rhizosphere.</title>
        <authorList>
            <person name="Tovi N."/>
            <person name="Frenk S."/>
            <person name="Hadar Y."/>
            <person name="Minz D."/>
        </authorList>
    </citation>
    <scope>NUCLEOTIDE SEQUENCE [LARGE SCALE GENOMIC DNA]</scope>
    <source>
        <strain evidence="2 3">NT0128</strain>
    </source>
</reference>
<dbReference type="PATRIC" id="fig|316.101.peg.2273"/>
<dbReference type="RefSeq" id="WP_045162217.1">
    <property type="nucleotide sequence ID" value="NZ_JYHV01000017.1"/>
</dbReference>
<evidence type="ECO:0000313" key="2">
    <source>
        <dbReference type="EMBL" id="KJH82077.1"/>
    </source>
</evidence>
<dbReference type="OrthoDB" id="7605094at2"/>
<organism evidence="2 3">
    <name type="scientific">Stutzerimonas stutzeri</name>
    <name type="common">Pseudomonas stutzeri</name>
    <dbReference type="NCBI Taxonomy" id="316"/>
    <lineage>
        <taxon>Bacteria</taxon>
        <taxon>Pseudomonadati</taxon>
        <taxon>Pseudomonadota</taxon>
        <taxon>Gammaproteobacteria</taxon>
        <taxon>Pseudomonadales</taxon>
        <taxon>Pseudomonadaceae</taxon>
        <taxon>Stutzerimonas</taxon>
    </lineage>
</organism>
<dbReference type="Proteomes" id="UP000032487">
    <property type="component" value="Unassembled WGS sequence"/>
</dbReference>
<keyword evidence="2" id="KW-0560">Oxidoreductase</keyword>
<evidence type="ECO:0000313" key="3">
    <source>
        <dbReference type="Proteomes" id="UP000032487"/>
    </source>
</evidence>
<dbReference type="Gene3D" id="3.10.450.50">
    <property type="match status" value="1"/>
</dbReference>
<feature type="domain" description="SnoaL-like" evidence="1">
    <location>
        <begin position="13"/>
        <end position="138"/>
    </location>
</feature>
<dbReference type="InterPro" id="IPR032710">
    <property type="entry name" value="NTF2-like_dom_sf"/>
</dbReference>